<dbReference type="InterPro" id="IPR016163">
    <property type="entry name" value="Ald_DH_C"/>
</dbReference>
<dbReference type="InterPro" id="IPR015590">
    <property type="entry name" value="Aldehyde_DH_dom"/>
</dbReference>
<organism evidence="7 8">
    <name type="scientific">Aspergillus kawachii</name>
    <name type="common">White koji mold</name>
    <name type="synonym">Aspergillus awamori var. kawachi</name>
    <dbReference type="NCBI Taxonomy" id="1069201"/>
    <lineage>
        <taxon>Eukaryota</taxon>
        <taxon>Fungi</taxon>
        <taxon>Dikarya</taxon>
        <taxon>Ascomycota</taxon>
        <taxon>Pezizomycotina</taxon>
        <taxon>Eurotiomycetes</taxon>
        <taxon>Eurotiomycetidae</taxon>
        <taxon>Eurotiales</taxon>
        <taxon>Aspergillaceae</taxon>
        <taxon>Aspergillus</taxon>
        <taxon>Aspergillus subgen. Circumdati</taxon>
    </lineage>
</organism>
<keyword evidence="3" id="KW-0560">Oxidoreductase</keyword>
<protein>
    <recommendedName>
        <fullName evidence="4">aldehyde dehydrogenase (NAD(+))</fullName>
        <ecNumber evidence="4">1.2.1.3</ecNumber>
    </recommendedName>
</protein>
<sequence length="518" mass="54865">MATVTLTGAKGRQIQGTLLSHPTLSKTLFPNSTVPTNLFINNEFTPASTNETLTIENPSTGTPLATVSSASPADIDRAVHCATQALPAWKATPGALRGALLHKLADLIERDAEDFASLEALEGGMLYTDSKAMTMPQAISTLRYYAGWADKIDGKTLHLPDGGVGYTFREPLGVCAAIVPWNAPLMITIWKLAPALTVGNCLIIKPSELTPLSALKLALLIREAGFPAGTVSILPGDGAKAGNALSTHPAIRKLSFTGSTVAGRAILHASASSNLKKISLELGGKGPSIVFSDCDLANALLWTRIGITANNGQICAAGSRIYVQRGIYEKFLEEYARLSKEDKPVIGDALDEKTTKGPVSSAAQLQKILGYVEEGKKRGVRVLFGGERIGEKGYFVQNTAFADVGQGERMMREEIFGPVACIAPFDTEEEAIKLANDTAHGLSAAVFTNDVNRAHRVTAGIESGQVTVNAWAMLASNMPFGGVKESGFGRDMGEEALEGWTTVKAVKYNILPPAAAKL</sequence>
<feature type="domain" description="Aldehyde dehydrogenase" evidence="6">
    <location>
        <begin position="47"/>
        <end position="506"/>
    </location>
</feature>
<comment type="similarity">
    <text evidence="2">Belongs to the aldehyde dehydrogenase family.</text>
</comment>
<reference evidence="7 8" key="1">
    <citation type="journal article" date="2016" name="DNA Res.">
        <title>Genome sequence of Aspergillus luchuensis NBRC 4314.</title>
        <authorList>
            <person name="Yamada O."/>
            <person name="Machida M."/>
            <person name="Hosoyama A."/>
            <person name="Goto M."/>
            <person name="Takahashi T."/>
            <person name="Futagami T."/>
            <person name="Yamagata Y."/>
            <person name="Takeuchi M."/>
            <person name="Kobayashi T."/>
            <person name="Koike H."/>
            <person name="Abe K."/>
            <person name="Asai K."/>
            <person name="Arita M."/>
            <person name="Fujita N."/>
            <person name="Fukuda K."/>
            <person name="Higa K."/>
            <person name="Horikawa H."/>
            <person name="Ishikawa T."/>
            <person name="Jinno K."/>
            <person name="Kato Y."/>
            <person name="Kirimura K."/>
            <person name="Mizutani O."/>
            <person name="Nakasone K."/>
            <person name="Sano M."/>
            <person name="Shiraishi Y."/>
            <person name="Tsukahara M."/>
            <person name="Gomi K."/>
        </authorList>
    </citation>
    <scope>NUCLEOTIDE SEQUENCE [LARGE SCALE GENOMIC DNA]</scope>
    <source>
        <strain evidence="7 8">RIB 2604</strain>
    </source>
</reference>
<dbReference type="InterPro" id="IPR016161">
    <property type="entry name" value="Ald_DH/histidinol_DH"/>
</dbReference>
<dbReference type="FunFam" id="3.40.605.10:FF:000026">
    <property type="entry name" value="Aldehyde dehydrogenase, putative"/>
    <property type="match status" value="1"/>
</dbReference>
<dbReference type="Proteomes" id="UP000075230">
    <property type="component" value="Unassembled WGS sequence"/>
</dbReference>
<evidence type="ECO:0000256" key="4">
    <source>
        <dbReference type="ARBA" id="ARBA00024226"/>
    </source>
</evidence>
<dbReference type="Pfam" id="PF00171">
    <property type="entry name" value="Aldedh"/>
    <property type="match status" value="1"/>
</dbReference>
<dbReference type="FunFam" id="3.40.605.10:FF:000007">
    <property type="entry name" value="NAD/NADP-dependent betaine aldehyde dehydrogenase"/>
    <property type="match status" value="1"/>
</dbReference>
<evidence type="ECO:0000256" key="5">
    <source>
        <dbReference type="ARBA" id="ARBA00049194"/>
    </source>
</evidence>
<dbReference type="VEuPathDB" id="FungiDB:ASPFODRAFT_51674"/>
<evidence type="ECO:0000256" key="1">
    <source>
        <dbReference type="ARBA" id="ARBA00004685"/>
    </source>
</evidence>
<evidence type="ECO:0000313" key="8">
    <source>
        <dbReference type="Proteomes" id="UP000075230"/>
    </source>
</evidence>
<dbReference type="GO" id="GO:0004029">
    <property type="term" value="F:aldehyde dehydrogenase (NAD+) activity"/>
    <property type="evidence" value="ECO:0007669"/>
    <property type="project" value="UniProtKB-EC"/>
</dbReference>
<dbReference type="EC" id="1.2.1.3" evidence="4"/>
<comment type="catalytic activity">
    <reaction evidence="5">
        <text>an aldehyde + NAD(+) + H2O = a carboxylate + NADH + 2 H(+)</text>
        <dbReference type="Rhea" id="RHEA:16185"/>
        <dbReference type="ChEBI" id="CHEBI:15377"/>
        <dbReference type="ChEBI" id="CHEBI:15378"/>
        <dbReference type="ChEBI" id="CHEBI:17478"/>
        <dbReference type="ChEBI" id="CHEBI:29067"/>
        <dbReference type="ChEBI" id="CHEBI:57540"/>
        <dbReference type="ChEBI" id="CHEBI:57945"/>
        <dbReference type="EC" id="1.2.1.3"/>
    </reaction>
</comment>
<dbReference type="InterPro" id="IPR016162">
    <property type="entry name" value="Ald_DH_N"/>
</dbReference>
<dbReference type="PANTHER" id="PTHR11699">
    <property type="entry name" value="ALDEHYDE DEHYDROGENASE-RELATED"/>
    <property type="match status" value="1"/>
</dbReference>
<reference evidence="8" key="2">
    <citation type="submission" date="2016-02" db="EMBL/GenBank/DDBJ databases">
        <title>Genome sequencing of Aspergillus luchuensis NBRC 4314.</title>
        <authorList>
            <person name="Yamada O."/>
        </authorList>
    </citation>
    <scope>NUCLEOTIDE SEQUENCE [LARGE SCALE GENOMIC DNA]</scope>
    <source>
        <strain evidence="8">RIB 2604</strain>
    </source>
</reference>
<dbReference type="FunFam" id="3.40.309.10:FF:000012">
    <property type="entry name" value="Betaine aldehyde dehydrogenase"/>
    <property type="match status" value="1"/>
</dbReference>
<dbReference type="GO" id="GO:0046394">
    <property type="term" value="P:carboxylic acid biosynthetic process"/>
    <property type="evidence" value="ECO:0007669"/>
    <property type="project" value="UniProtKB-ARBA"/>
</dbReference>
<evidence type="ECO:0000256" key="3">
    <source>
        <dbReference type="ARBA" id="ARBA00023002"/>
    </source>
</evidence>
<comment type="caution">
    <text evidence="7">The sequence shown here is derived from an EMBL/GenBank/DDBJ whole genome shotgun (WGS) entry which is preliminary data.</text>
</comment>
<dbReference type="Gene3D" id="3.40.309.10">
    <property type="entry name" value="Aldehyde Dehydrogenase, Chain A, domain 2"/>
    <property type="match status" value="1"/>
</dbReference>
<evidence type="ECO:0000259" key="6">
    <source>
        <dbReference type="Pfam" id="PF00171"/>
    </source>
</evidence>
<dbReference type="AlphaFoldDB" id="A0A146F4M9"/>
<proteinExistence type="inferred from homology"/>
<comment type="pathway">
    <text evidence="1">Mycotoxin biosynthesis.</text>
</comment>
<dbReference type="EMBL" id="BCWF01000009">
    <property type="protein sequence ID" value="GAT21068.1"/>
    <property type="molecule type" value="Genomic_DNA"/>
</dbReference>
<gene>
    <name evidence="7" type="ORF">RIB2604_00900890</name>
</gene>
<dbReference type="Gene3D" id="3.40.605.10">
    <property type="entry name" value="Aldehyde Dehydrogenase, Chain A, domain 1"/>
    <property type="match status" value="1"/>
</dbReference>
<evidence type="ECO:0000256" key="2">
    <source>
        <dbReference type="ARBA" id="ARBA00009986"/>
    </source>
</evidence>
<accession>A0A146F4M9</accession>
<evidence type="ECO:0000313" key="7">
    <source>
        <dbReference type="EMBL" id="GAT21068.1"/>
    </source>
</evidence>
<name>A0A146F4M9_ASPKA</name>
<dbReference type="SUPFAM" id="SSF53720">
    <property type="entry name" value="ALDH-like"/>
    <property type="match status" value="1"/>
</dbReference>